<dbReference type="Proteomes" id="UP001139179">
    <property type="component" value="Unassembled WGS sequence"/>
</dbReference>
<name>A0A9X2DMN4_9BACI</name>
<dbReference type="InterPro" id="IPR051675">
    <property type="entry name" value="Endo/Exo/Phosphatase_dom_1"/>
</dbReference>
<dbReference type="NCBIfam" id="TIGR00426">
    <property type="entry name" value="competence protein ComEA helix-hairpin-helix repeat region"/>
    <property type="match status" value="1"/>
</dbReference>
<feature type="domain" description="Helix-hairpin-helix DNA-binding motif class 1" evidence="1">
    <location>
        <begin position="178"/>
        <end position="197"/>
    </location>
</feature>
<gene>
    <name evidence="2" type="ORF">M3202_01705</name>
</gene>
<dbReference type="RefSeq" id="WP_251221638.1">
    <property type="nucleotide sequence ID" value="NZ_JAMBOL010000001.1"/>
</dbReference>
<organism evidence="2 3">
    <name type="scientific">Halalkalibacter oceani</name>
    <dbReference type="NCBI Taxonomy" id="1653776"/>
    <lineage>
        <taxon>Bacteria</taxon>
        <taxon>Bacillati</taxon>
        <taxon>Bacillota</taxon>
        <taxon>Bacilli</taxon>
        <taxon>Bacillales</taxon>
        <taxon>Bacillaceae</taxon>
        <taxon>Halalkalibacter</taxon>
    </lineage>
</organism>
<dbReference type="AlphaFoldDB" id="A0A9X2DMN4"/>
<dbReference type="InterPro" id="IPR019554">
    <property type="entry name" value="Soluble_ligand-bd"/>
</dbReference>
<sequence>MKTVKSNRLQLALVGVVALLVSVVLFQHFRNAQIDEVAQAGNDFLFEVENEAAAEEETPAEQVIIVDVKGAVQAPGLYKLEEESRVYDAIERAGGFREDAAEQQLNLAERIYDEMMIYVPTEGETEEMPTSNGADRAGKIAINQADATELEQLPGIGPAKAEAIIAYREEQGRFSDVEQLLDVPGIGAKTLEQLREHISVK</sequence>
<dbReference type="PANTHER" id="PTHR21180:SF32">
    <property type="entry name" value="ENDONUCLEASE_EXONUCLEASE_PHOSPHATASE FAMILY DOMAIN-CONTAINING PROTEIN 1"/>
    <property type="match status" value="1"/>
</dbReference>
<protein>
    <submittedName>
        <fullName evidence="2">Helix-hairpin-helix domain-containing protein</fullName>
    </submittedName>
</protein>
<evidence type="ECO:0000313" key="2">
    <source>
        <dbReference type="EMBL" id="MCM3712785.1"/>
    </source>
</evidence>
<keyword evidence="3" id="KW-1185">Reference proteome</keyword>
<dbReference type="Gene3D" id="1.10.150.310">
    <property type="entry name" value="Tex RuvX-like domain-like"/>
    <property type="match status" value="1"/>
</dbReference>
<dbReference type="GO" id="GO:0003677">
    <property type="term" value="F:DNA binding"/>
    <property type="evidence" value="ECO:0007669"/>
    <property type="project" value="InterPro"/>
</dbReference>
<dbReference type="SUPFAM" id="SSF47781">
    <property type="entry name" value="RuvA domain 2-like"/>
    <property type="match status" value="1"/>
</dbReference>
<proteinExistence type="predicted"/>
<feature type="domain" description="Helix-hairpin-helix DNA-binding motif class 1" evidence="1">
    <location>
        <begin position="148"/>
        <end position="167"/>
    </location>
</feature>
<dbReference type="InterPro" id="IPR004509">
    <property type="entry name" value="Competence_ComEA_HhH"/>
</dbReference>
<dbReference type="SMART" id="SM00278">
    <property type="entry name" value="HhH1"/>
    <property type="match status" value="2"/>
</dbReference>
<evidence type="ECO:0000259" key="1">
    <source>
        <dbReference type="SMART" id="SM00278"/>
    </source>
</evidence>
<dbReference type="GO" id="GO:0015627">
    <property type="term" value="C:type II protein secretion system complex"/>
    <property type="evidence" value="ECO:0007669"/>
    <property type="project" value="TreeGrafter"/>
</dbReference>
<evidence type="ECO:0000313" key="3">
    <source>
        <dbReference type="Proteomes" id="UP001139179"/>
    </source>
</evidence>
<dbReference type="EMBL" id="JAMBOL010000001">
    <property type="protein sequence ID" value="MCM3712785.1"/>
    <property type="molecule type" value="Genomic_DNA"/>
</dbReference>
<reference evidence="2" key="1">
    <citation type="submission" date="2022-05" db="EMBL/GenBank/DDBJ databases">
        <title>Comparative Genomics of Spacecraft Associated Microbes.</title>
        <authorList>
            <person name="Tran M.T."/>
            <person name="Wright A."/>
            <person name="Seuylemezian A."/>
            <person name="Eisen J."/>
            <person name="Coil D."/>
        </authorList>
    </citation>
    <scope>NUCLEOTIDE SEQUENCE</scope>
    <source>
        <strain evidence="2">214.1.1</strain>
    </source>
</reference>
<dbReference type="Gene3D" id="3.10.560.10">
    <property type="entry name" value="Outer membrane lipoprotein wza domain like"/>
    <property type="match status" value="1"/>
</dbReference>
<dbReference type="GO" id="GO:0015628">
    <property type="term" value="P:protein secretion by the type II secretion system"/>
    <property type="evidence" value="ECO:0007669"/>
    <property type="project" value="TreeGrafter"/>
</dbReference>
<dbReference type="Pfam" id="PF12836">
    <property type="entry name" value="HHH_3"/>
    <property type="match status" value="1"/>
</dbReference>
<dbReference type="PANTHER" id="PTHR21180">
    <property type="entry name" value="ENDONUCLEASE/EXONUCLEASE/PHOSPHATASE FAMILY DOMAIN-CONTAINING PROTEIN 1"/>
    <property type="match status" value="1"/>
</dbReference>
<dbReference type="InterPro" id="IPR010994">
    <property type="entry name" value="RuvA_2-like"/>
</dbReference>
<accession>A0A9X2DMN4</accession>
<dbReference type="Pfam" id="PF10531">
    <property type="entry name" value="SLBB"/>
    <property type="match status" value="1"/>
</dbReference>
<dbReference type="InterPro" id="IPR003583">
    <property type="entry name" value="Hlx-hairpin-Hlx_DNA-bd_motif"/>
</dbReference>
<comment type="caution">
    <text evidence="2">The sequence shown here is derived from an EMBL/GenBank/DDBJ whole genome shotgun (WGS) entry which is preliminary data.</text>
</comment>
<dbReference type="GO" id="GO:0006281">
    <property type="term" value="P:DNA repair"/>
    <property type="evidence" value="ECO:0007669"/>
    <property type="project" value="InterPro"/>
</dbReference>